<dbReference type="EMBL" id="JAYKXP010000274">
    <property type="protein sequence ID" value="KAK7016798.1"/>
    <property type="molecule type" value="Genomic_DNA"/>
</dbReference>
<dbReference type="AlphaFoldDB" id="A0AAW0ATM8"/>
<feature type="region of interest" description="Disordered" evidence="1">
    <location>
        <begin position="1"/>
        <end position="44"/>
    </location>
</feature>
<name>A0AAW0ATM8_9AGAR</name>
<proteinExistence type="predicted"/>
<accession>A0AAW0ATM8</accession>
<evidence type="ECO:0000313" key="2">
    <source>
        <dbReference type="EMBL" id="KAK7016798.1"/>
    </source>
</evidence>
<sequence length="154" mass="16565">MAQDDPSGPIPGKAIHSKPPVNPPGHAPDTYTLTQHNPDKVSRTTVEDLNGWVVVTMTTIYRRHPEADVTHVSRGTSPGAIPENTEGPLAGSLSGLLNQQVDSMEPSLHGHVFASLATPLAPPAQYSTQIPHPNAITLRPSMEMLLRYYVVFCG</sequence>
<gene>
    <name evidence="2" type="ORF">VNI00_018807</name>
</gene>
<reference evidence="2 3" key="1">
    <citation type="submission" date="2024-01" db="EMBL/GenBank/DDBJ databases">
        <title>A draft genome for a cacao thread blight-causing isolate of Paramarasmius palmivorus.</title>
        <authorList>
            <person name="Baruah I.K."/>
            <person name="Bukari Y."/>
            <person name="Amoako-Attah I."/>
            <person name="Meinhardt L.W."/>
            <person name="Bailey B.A."/>
            <person name="Cohen S.P."/>
        </authorList>
    </citation>
    <scope>NUCLEOTIDE SEQUENCE [LARGE SCALE GENOMIC DNA]</scope>
    <source>
        <strain evidence="2 3">GH-12</strain>
    </source>
</reference>
<comment type="caution">
    <text evidence="2">The sequence shown here is derived from an EMBL/GenBank/DDBJ whole genome shotgun (WGS) entry which is preliminary data.</text>
</comment>
<evidence type="ECO:0000256" key="1">
    <source>
        <dbReference type="SAM" id="MobiDB-lite"/>
    </source>
</evidence>
<dbReference type="Proteomes" id="UP001383192">
    <property type="component" value="Unassembled WGS sequence"/>
</dbReference>
<evidence type="ECO:0000313" key="3">
    <source>
        <dbReference type="Proteomes" id="UP001383192"/>
    </source>
</evidence>
<keyword evidence="3" id="KW-1185">Reference proteome</keyword>
<protein>
    <submittedName>
        <fullName evidence="2">Uncharacterized protein</fullName>
    </submittedName>
</protein>
<organism evidence="2 3">
    <name type="scientific">Paramarasmius palmivorus</name>
    <dbReference type="NCBI Taxonomy" id="297713"/>
    <lineage>
        <taxon>Eukaryota</taxon>
        <taxon>Fungi</taxon>
        <taxon>Dikarya</taxon>
        <taxon>Basidiomycota</taxon>
        <taxon>Agaricomycotina</taxon>
        <taxon>Agaricomycetes</taxon>
        <taxon>Agaricomycetidae</taxon>
        <taxon>Agaricales</taxon>
        <taxon>Marasmiineae</taxon>
        <taxon>Marasmiaceae</taxon>
        <taxon>Paramarasmius</taxon>
    </lineage>
</organism>